<gene>
    <name evidence="2" type="ORF">PR002_g21845</name>
</gene>
<proteinExistence type="predicted"/>
<dbReference type="EMBL" id="QXFU01002263">
    <property type="protein sequence ID" value="KAE8988166.1"/>
    <property type="molecule type" value="Genomic_DNA"/>
</dbReference>
<feature type="coiled-coil region" evidence="1">
    <location>
        <begin position="33"/>
        <end position="60"/>
    </location>
</feature>
<reference evidence="2 3" key="1">
    <citation type="submission" date="2018-09" db="EMBL/GenBank/DDBJ databases">
        <title>Genomic investigation of the strawberry pathogen Phytophthora fragariae indicates pathogenicity is determined by transcriptional variation in three key races.</title>
        <authorList>
            <person name="Adams T.M."/>
            <person name="Armitage A.D."/>
            <person name="Sobczyk M.K."/>
            <person name="Bates H.J."/>
            <person name="Dunwell J.M."/>
            <person name="Nellist C.F."/>
            <person name="Harrison R.J."/>
        </authorList>
    </citation>
    <scope>NUCLEOTIDE SEQUENCE [LARGE SCALE GENOMIC DNA]</scope>
    <source>
        <strain evidence="2 3">SCRP324</strain>
    </source>
</reference>
<accession>A0A6A3IYR2</accession>
<dbReference type="AlphaFoldDB" id="A0A6A3IYR2"/>
<keyword evidence="1" id="KW-0175">Coiled coil</keyword>
<evidence type="ECO:0000256" key="1">
    <source>
        <dbReference type="SAM" id="Coils"/>
    </source>
</evidence>
<evidence type="ECO:0000313" key="3">
    <source>
        <dbReference type="Proteomes" id="UP000435112"/>
    </source>
</evidence>
<protein>
    <submittedName>
        <fullName evidence="2">Uncharacterized protein</fullName>
    </submittedName>
</protein>
<dbReference type="Proteomes" id="UP000435112">
    <property type="component" value="Unassembled WGS sequence"/>
</dbReference>
<sequence>MARAQASELQATSRFALYRAGWLRMRPASERRREAVDAHVRRLSIRLAELEEERDLAVREHDERAVAWRRMFREARRDREMA</sequence>
<comment type="caution">
    <text evidence="2">The sequence shown here is derived from an EMBL/GenBank/DDBJ whole genome shotgun (WGS) entry which is preliminary data.</text>
</comment>
<name>A0A6A3IYR2_9STRA</name>
<evidence type="ECO:0000313" key="2">
    <source>
        <dbReference type="EMBL" id="KAE8988166.1"/>
    </source>
</evidence>
<organism evidence="2 3">
    <name type="scientific">Phytophthora rubi</name>
    <dbReference type="NCBI Taxonomy" id="129364"/>
    <lineage>
        <taxon>Eukaryota</taxon>
        <taxon>Sar</taxon>
        <taxon>Stramenopiles</taxon>
        <taxon>Oomycota</taxon>
        <taxon>Peronosporomycetes</taxon>
        <taxon>Peronosporales</taxon>
        <taxon>Peronosporaceae</taxon>
        <taxon>Phytophthora</taxon>
    </lineage>
</organism>